<dbReference type="Proteomes" id="UP000632138">
    <property type="component" value="Unassembled WGS sequence"/>
</dbReference>
<dbReference type="PROSITE" id="PS51257">
    <property type="entry name" value="PROKAR_LIPOPROTEIN"/>
    <property type="match status" value="1"/>
</dbReference>
<feature type="signal peptide" evidence="2">
    <location>
        <begin position="1"/>
        <end position="25"/>
    </location>
</feature>
<evidence type="ECO:0000256" key="1">
    <source>
        <dbReference type="SAM" id="MobiDB-lite"/>
    </source>
</evidence>
<feature type="chain" id="PRO_5046777378" description="Lipoprotein" evidence="2">
    <location>
        <begin position="26"/>
        <end position="197"/>
    </location>
</feature>
<evidence type="ECO:0000313" key="3">
    <source>
        <dbReference type="EMBL" id="MBM2620564.1"/>
    </source>
</evidence>
<evidence type="ECO:0008006" key="5">
    <source>
        <dbReference type="Google" id="ProtNLM"/>
    </source>
</evidence>
<protein>
    <recommendedName>
        <fullName evidence="5">Lipoprotein</fullName>
    </recommendedName>
</protein>
<evidence type="ECO:0000313" key="4">
    <source>
        <dbReference type="Proteomes" id="UP000632138"/>
    </source>
</evidence>
<keyword evidence="2" id="KW-0732">Signal</keyword>
<proteinExistence type="predicted"/>
<reference evidence="3 4" key="1">
    <citation type="submission" date="2021-01" db="EMBL/GenBank/DDBJ databases">
        <title>Actinoplanes sp. nov. LDG1-06 isolated from lichen.</title>
        <authorList>
            <person name="Saeng-In P."/>
            <person name="Phongsopitanun W."/>
            <person name="Kanchanasin P."/>
            <person name="Yuki M."/>
            <person name="Kudo T."/>
            <person name="Ohkuma M."/>
            <person name="Tanasupawat S."/>
        </authorList>
    </citation>
    <scope>NUCLEOTIDE SEQUENCE [LARGE SCALE GENOMIC DNA]</scope>
    <source>
        <strain evidence="3 4">LDG1-06</strain>
    </source>
</reference>
<evidence type="ECO:0000256" key="2">
    <source>
        <dbReference type="SAM" id="SignalP"/>
    </source>
</evidence>
<feature type="region of interest" description="Disordered" evidence="1">
    <location>
        <begin position="27"/>
        <end position="48"/>
    </location>
</feature>
<accession>A0ABS2AL15</accession>
<keyword evidence="4" id="KW-1185">Reference proteome</keyword>
<dbReference type="EMBL" id="JAENHP010000015">
    <property type="protein sequence ID" value="MBM2620564.1"/>
    <property type="molecule type" value="Genomic_DNA"/>
</dbReference>
<sequence length="197" mass="21375">MSRVPRSMRAGLGGLVLALALAVGACGGSDPDQPSSPAASASADPQAAYPATDLGASDLIGHMAATGDLALLQSLRPTTADYQALFEPDFAERAQRAYEKQMWSSMPTTPKPWADPDQTEVRVWGAKTEDIRKWTTAVRQNFPGGYNKIKHYLKPGLTMYSIKVVRPGDDLGMAFNGLTHVNGHWAYFPKPWRVLDS</sequence>
<gene>
    <name evidence="3" type="ORF">JIG36_34190</name>
</gene>
<dbReference type="RefSeq" id="WP_203380548.1">
    <property type="nucleotide sequence ID" value="NZ_JAENHP010000015.1"/>
</dbReference>
<comment type="caution">
    <text evidence="3">The sequence shown here is derived from an EMBL/GenBank/DDBJ whole genome shotgun (WGS) entry which is preliminary data.</text>
</comment>
<organism evidence="3 4">
    <name type="scientific">Paractinoplanes ovalisporus</name>
    <dbReference type="NCBI Taxonomy" id="2810368"/>
    <lineage>
        <taxon>Bacteria</taxon>
        <taxon>Bacillati</taxon>
        <taxon>Actinomycetota</taxon>
        <taxon>Actinomycetes</taxon>
        <taxon>Micromonosporales</taxon>
        <taxon>Micromonosporaceae</taxon>
        <taxon>Paractinoplanes</taxon>
    </lineage>
</organism>
<name>A0ABS2AL15_9ACTN</name>